<dbReference type="GO" id="GO:0004674">
    <property type="term" value="F:protein serine/threonine kinase activity"/>
    <property type="evidence" value="ECO:0007669"/>
    <property type="project" value="TreeGrafter"/>
</dbReference>
<protein>
    <recommendedName>
        <fullName evidence="8">Protein kinase domain-containing protein</fullName>
    </recommendedName>
</protein>
<keyword evidence="3" id="KW-0418">Kinase</keyword>
<dbReference type="InterPro" id="IPR049052">
    <property type="entry name" value="nSTAND1"/>
</dbReference>
<dbReference type="PANTHER" id="PTHR43289">
    <property type="entry name" value="MITOGEN-ACTIVATED PROTEIN KINASE KINASE KINASE 20-RELATED"/>
    <property type="match status" value="1"/>
</dbReference>
<evidence type="ECO:0000313" key="10">
    <source>
        <dbReference type="Proteomes" id="UP000249061"/>
    </source>
</evidence>
<gene>
    <name evidence="9" type="ORF">DI536_06085</name>
</gene>
<comment type="caution">
    <text evidence="9">The sequence shown here is derived from an EMBL/GenBank/DDBJ whole genome shotgun (WGS) entry which is preliminary data.</text>
</comment>
<dbReference type="InterPro" id="IPR008271">
    <property type="entry name" value="Ser/Thr_kinase_AS"/>
</dbReference>
<accession>A0A2W5TQ06</accession>
<dbReference type="InterPro" id="IPR017441">
    <property type="entry name" value="Protein_kinase_ATP_BS"/>
</dbReference>
<keyword evidence="4 5" id="KW-0067">ATP-binding</keyword>
<dbReference type="Pfam" id="PF03781">
    <property type="entry name" value="FGE-sulfatase"/>
    <property type="match status" value="1"/>
</dbReference>
<feature type="domain" description="Protein kinase" evidence="8">
    <location>
        <begin position="21"/>
        <end position="269"/>
    </location>
</feature>
<dbReference type="InterPro" id="IPR011009">
    <property type="entry name" value="Kinase-like_dom_sf"/>
</dbReference>
<dbReference type="SMART" id="SM00220">
    <property type="entry name" value="S_TKc"/>
    <property type="match status" value="1"/>
</dbReference>
<evidence type="ECO:0000256" key="2">
    <source>
        <dbReference type="ARBA" id="ARBA00022741"/>
    </source>
</evidence>
<dbReference type="SUPFAM" id="SSF56436">
    <property type="entry name" value="C-type lectin-like"/>
    <property type="match status" value="1"/>
</dbReference>
<dbReference type="Gene3D" id="1.10.510.10">
    <property type="entry name" value="Transferase(Phosphotransferase) domain 1"/>
    <property type="match status" value="1"/>
</dbReference>
<keyword evidence="1" id="KW-0808">Transferase</keyword>
<dbReference type="GO" id="GO:0005524">
    <property type="term" value="F:ATP binding"/>
    <property type="evidence" value="ECO:0007669"/>
    <property type="project" value="UniProtKB-UniRule"/>
</dbReference>
<dbReference type="Gene3D" id="3.30.200.20">
    <property type="entry name" value="Phosphorylase Kinase, domain 1"/>
    <property type="match status" value="1"/>
</dbReference>
<keyword evidence="7" id="KW-0812">Transmembrane</keyword>
<keyword evidence="7" id="KW-1133">Transmembrane helix</keyword>
<dbReference type="Pfam" id="PF00069">
    <property type="entry name" value="Pkinase"/>
    <property type="match status" value="1"/>
</dbReference>
<dbReference type="InterPro" id="IPR016187">
    <property type="entry name" value="CTDL_fold"/>
</dbReference>
<dbReference type="PROSITE" id="PS00108">
    <property type="entry name" value="PROTEIN_KINASE_ST"/>
    <property type="match status" value="1"/>
</dbReference>
<dbReference type="PROSITE" id="PS50011">
    <property type="entry name" value="PROTEIN_KINASE_DOM"/>
    <property type="match status" value="1"/>
</dbReference>
<dbReference type="InterPro" id="IPR000719">
    <property type="entry name" value="Prot_kinase_dom"/>
</dbReference>
<keyword evidence="2 5" id="KW-0547">Nucleotide-binding</keyword>
<feature type="region of interest" description="Disordered" evidence="6">
    <location>
        <begin position="983"/>
        <end position="1022"/>
    </location>
</feature>
<dbReference type="PANTHER" id="PTHR43289:SF6">
    <property type="entry name" value="SERINE_THREONINE-PROTEIN KINASE NEKL-3"/>
    <property type="match status" value="1"/>
</dbReference>
<feature type="binding site" evidence="5">
    <location>
        <position position="50"/>
    </location>
    <ligand>
        <name>ATP</name>
        <dbReference type="ChEBI" id="CHEBI:30616"/>
    </ligand>
</feature>
<evidence type="ECO:0000259" key="8">
    <source>
        <dbReference type="PROSITE" id="PS50011"/>
    </source>
</evidence>
<dbReference type="InterPro" id="IPR005532">
    <property type="entry name" value="SUMF_dom"/>
</dbReference>
<dbReference type="SUPFAM" id="SSF52540">
    <property type="entry name" value="P-loop containing nucleoside triphosphate hydrolases"/>
    <property type="match status" value="1"/>
</dbReference>
<feature type="transmembrane region" description="Helical" evidence="7">
    <location>
        <begin position="701"/>
        <end position="724"/>
    </location>
</feature>
<dbReference type="InterPro" id="IPR042095">
    <property type="entry name" value="SUMF_sf"/>
</dbReference>
<evidence type="ECO:0000256" key="1">
    <source>
        <dbReference type="ARBA" id="ARBA00022679"/>
    </source>
</evidence>
<evidence type="ECO:0000256" key="4">
    <source>
        <dbReference type="ARBA" id="ARBA00022840"/>
    </source>
</evidence>
<sequence>MGPAGGVFQDELRPGVVVNGFRLTRLVGEGAMGTVFLAVDERLGRRLALKFIRGAMLSERGLQRFQDEARTTARFSHPNIVTVYAAGVFAGRPYLALEFIDGPTLRERLELQPFTVPEALRACRAIAEALSEAHRHGVVHADLKPENVIIPRDGRLRVVDFGLARLMGTDHVAASGTPAYMAPERWLGSAPSPVMDVWALGVLLHELIEGQRPWADHELAQLAYSDAKVKLGPRVKDSACAALVSECLSVEPTERPSASDFVTRVERLLGGRSGDETRSPFRGLGAFSEKDAVDFHGRTGEIDAAIERLRTAPVLPIIGPSGVGKSSFVFAGVLPRLRERGAWEVRTLRPGRRPWSSLATALQCDADELAKSPGALISALRAVAAQRQVLLVIDQFEELVTLGDVETRSAVLRALAAAASAEEPWRLVFTLRSDFLPEFAASAELAPALEALFVLRPLSRSALVEAIEAPLRRVNHTCDEPSLPARIAGELDGQSNALPLLQFACQALWDRRDVARRQVLRREYDAIGGAVGALATHAQRVVQELLPEERRLVRSLMLRLVNADGTRRPRTRAEVLSGLAPEASGALDRLLRERLLVADQHEDTGEPMIELAHEALVTAWPQLARWLAESQDVRSLVHDVEQAALLWERRGRRGDETWKEDALQDTLRRIEKGNVSLTGVATSFLAAGRERQVQLQRRRRWIFGSAFAAVSLAAIGLGIAAVAFREKEQHAIAQAEQIRLAAGDMGRFELILEPFDWDGTRFTSTPVHASELPSLDWVLLTASKDPQQHGGEPVPAVALRRSERRVDADGTIHEIIETRSSGVVFRFEGRGRAGESCGPSWYAIDSLPGFAERASARRVRIAVPTCRATRERSITIPAGPFFRASDPGADEQVEQEQFNIDATEFPVELADLYFRDALAGEAPRKPPDVLGGTVPGIPTTWVTALDAQRFCSFMGRRLPTANEWQKAGRGGLWLDEARTIQNPAPKRRTPWGDESTEGVNSHREKPGLPLKTVGDSPRDVSPYGVRDLGGNVSEWTSTVSTEERYPGLRVYLGNSSMQPNELLWGLTNTVVMDPSVRLFNVGFRCVSE</sequence>
<dbReference type="Gene3D" id="3.90.1580.10">
    <property type="entry name" value="paralog of FGE (formylglycine-generating enzyme)"/>
    <property type="match status" value="1"/>
</dbReference>
<reference evidence="9 10" key="1">
    <citation type="submission" date="2017-08" db="EMBL/GenBank/DDBJ databases">
        <title>Infants hospitalized years apart are colonized by the same room-sourced microbial strains.</title>
        <authorList>
            <person name="Brooks B."/>
            <person name="Olm M.R."/>
            <person name="Firek B.A."/>
            <person name="Baker R."/>
            <person name="Thomas B.C."/>
            <person name="Morowitz M.J."/>
            <person name="Banfield J.F."/>
        </authorList>
    </citation>
    <scope>NUCLEOTIDE SEQUENCE [LARGE SCALE GENOMIC DNA]</scope>
    <source>
        <strain evidence="9">S2_003_000_R2_14</strain>
    </source>
</reference>
<evidence type="ECO:0000256" key="7">
    <source>
        <dbReference type="SAM" id="Phobius"/>
    </source>
</evidence>
<evidence type="ECO:0000256" key="5">
    <source>
        <dbReference type="PROSITE-ProRule" id="PRU10141"/>
    </source>
</evidence>
<dbReference type="Gene3D" id="3.40.50.300">
    <property type="entry name" value="P-loop containing nucleotide triphosphate hydrolases"/>
    <property type="match status" value="1"/>
</dbReference>
<dbReference type="InterPro" id="IPR027417">
    <property type="entry name" value="P-loop_NTPase"/>
</dbReference>
<evidence type="ECO:0000256" key="3">
    <source>
        <dbReference type="ARBA" id="ARBA00022777"/>
    </source>
</evidence>
<keyword evidence="7" id="KW-0472">Membrane</keyword>
<dbReference type="AlphaFoldDB" id="A0A2W5TQ06"/>
<dbReference type="PROSITE" id="PS00107">
    <property type="entry name" value="PROTEIN_KINASE_ATP"/>
    <property type="match status" value="1"/>
</dbReference>
<name>A0A2W5TQ06_9BACT</name>
<dbReference type="CDD" id="cd14014">
    <property type="entry name" value="STKc_PknB_like"/>
    <property type="match status" value="1"/>
</dbReference>
<dbReference type="EMBL" id="QFQP01000003">
    <property type="protein sequence ID" value="PZR16722.1"/>
    <property type="molecule type" value="Genomic_DNA"/>
</dbReference>
<proteinExistence type="predicted"/>
<dbReference type="SUPFAM" id="SSF56112">
    <property type="entry name" value="Protein kinase-like (PK-like)"/>
    <property type="match status" value="1"/>
</dbReference>
<organism evidence="9 10">
    <name type="scientific">Archangium gephyra</name>
    <dbReference type="NCBI Taxonomy" id="48"/>
    <lineage>
        <taxon>Bacteria</taxon>
        <taxon>Pseudomonadati</taxon>
        <taxon>Myxococcota</taxon>
        <taxon>Myxococcia</taxon>
        <taxon>Myxococcales</taxon>
        <taxon>Cystobacterineae</taxon>
        <taxon>Archangiaceae</taxon>
        <taxon>Archangium</taxon>
    </lineage>
</organism>
<dbReference type="Proteomes" id="UP000249061">
    <property type="component" value="Unassembled WGS sequence"/>
</dbReference>
<evidence type="ECO:0000313" key="9">
    <source>
        <dbReference type="EMBL" id="PZR16722.1"/>
    </source>
</evidence>
<evidence type="ECO:0000256" key="6">
    <source>
        <dbReference type="SAM" id="MobiDB-lite"/>
    </source>
</evidence>
<dbReference type="Pfam" id="PF20703">
    <property type="entry name" value="nSTAND1"/>
    <property type="match status" value="1"/>
</dbReference>